<dbReference type="PANTHER" id="PTHR36573:SF1">
    <property type="entry name" value="INTERMEMBRANE PHOSPHOLIPID TRANSPORT SYSTEM BINDING PROTEIN MLAC"/>
    <property type="match status" value="1"/>
</dbReference>
<evidence type="ECO:0000256" key="1">
    <source>
        <dbReference type="SAM" id="SignalP"/>
    </source>
</evidence>
<dbReference type="RefSeq" id="WP_310798269.1">
    <property type="nucleotide sequence ID" value="NZ_CP123872.1"/>
</dbReference>
<feature type="signal peptide" evidence="1">
    <location>
        <begin position="1"/>
        <end position="25"/>
    </location>
</feature>
<protein>
    <submittedName>
        <fullName evidence="2">ABC transporter substrate-binding protein</fullName>
    </submittedName>
</protein>
<dbReference type="EMBL" id="CP123872">
    <property type="protein sequence ID" value="WND02434.1"/>
    <property type="molecule type" value="Genomic_DNA"/>
</dbReference>
<evidence type="ECO:0000313" key="2">
    <source>
        <dbReference type="EMBL" id="WND02434.1"/>
    </source>
</evidence>
<sequence length="211" mass="23939">MKWIAKQFVAICVATVFFTALDVSAQNKDRAVDDQEGALAFVEKLANDTTNVWSNAAVTKADRDAAFFSLFEEATDINYIAKVMMGRQYLKIPKDKFKDYVKAVRSFIIFEFDKRMTQIGFQKLTVTGVTPLLGKRGTVKVNSTVQRTDGPDLEITWRVDKRKGQFKVINMTVDGVNMVLVNRDYFQDRMKKVGIDGLIKELQDKNQKASS</sequence>
<accession>A0AA52EH59</accession>
<dbReference type="KEGG" id="tmk:QGN29_12850"/>
<dbReference type="AlphaFoldDB" id="A0AA52EH59"/>
<dbReference type="Pfam" id="PF05494">
    <property type="entry name" value="MlaC"/>
    <property type="match status" value="1"/>
</dbReference>
<dbReference type="Proteomes" id="UP001268683">
    <property type="component" value="Chromosome"/>
</dbReference>
<feature type="chain" id="PRO_5041365952" evidence="1">
    <location>
        <begin position="26"/>
        <end position="211"/>
    </location>
</feature>
<dbReference type="PANTHER" id="PTHR36573">
    <property type="entry name" value="INTERMEMBRANE PHOSPHOLIPID TRANSPORT SYSTEM BINDING PROTEIN MLAC"/>
    <property type="match status" value="1"/>
</dbReference>
<reference evidence="2" key="1">
    <citation type="submission" date="2023-04" db="EMBL/GenBank/DDBJ databases">
        <title>Complete genome sequence of Temperatibacter marinus.</title>
        <authorList>
            <person name="Rong J.-C."/>
            <person name="Yi M.-L."/>
            <person name="Zhao Q."/>
        </authorList>
    </citation>
    <scope>NUCLEOTIDE SEQUENCE</scope>
    <source>
        <strain evidence="2">NBRC 110045</strain>
    </source>
</reference>
<organism evidence="2 3">
    <name type="scientific">Temperatibacter marinus</name>
    <dbReference type="NCBI Taxonomy" id="1456591"/>
    <lineage>
        <taxon>Bacteria</taxon>
        <taxon>Pseudomonadati</taxon>
        <taxon>Pseudomonadota</taxon>
        <taxon>Alphaproteobacteria</taxon>
        <taxon>Kordiimonadales</taxon>
        <taxon>Temperatibacteraceae</taxon>
        <taxon>Temperatibacter</taxon>
    </lineage>
</organism>
<dbReference type="InterPro" id="IPR008869">
    <property type="entry name" value="MlaC/ttg2D"/>
</dbReference>
<proteinExistence type="predicted"/>
<dbReference type="Gene3D" id="3.10.450.710">
    <property type="entry name" value="Tgt2/MlaC"/>
    <property type="match status" value="1"/>
</dbReference>
<evidence type="ECO:0000313" key="3">
    <source>
        <dbReference type="Proteomes" id="UP001268683"/>
    </source>
</evidence>
<name>A0AA52EH59_9PROT</name>
<dbReference type="InterPro" id="IPR042245">
    <property type="entry name" value="Tgt2/MlaC_sf"/>
</dbReference>
<gene>
    <name evidence="2" type="ORF">QGN29_12850</name>
</gene>
<keyword evidence="1" id="KW-0732">Signal</keyword>
<keyword evidence="3" id="KW-1185">Reference proteome</keyword>